<sequence length="284" mass="31985">MVDWMALFANDEQAIISFSWIMILSGVVTTNALCCGFKATYGRYGEESIFAKFTVPARIAWFVQELPSLAVPIYALIINSNNLYPVNLAVLMLFIGHYIQRTLIYPFLIKGGKPSPIHVVFMAFSFCAFNGYLQGFYHAKYASYDKNHLGSFASLTGLALFFVGMFINIHSDHILRNLRKPGETGYKIPRGGMFEYVSAANFFGEIVEWIGFALFAQTTPASAFAFFTICNIGPRAVQHHHWYHSKFEDYPAKRRALIPICFKIGANSPLSISLYFIAPMKSNL</sequence>
<comment type="catalytic activity">
    <reaction evidence="18">
        <text>a 3-oxo-5alpha-steroid + NADP(+) = a 3-oxo-Delta(4)-steroid + NADPH + H(+)</text>
        <dbReference type="Rhea" id="RHEA:54384"/>
        <dbReference type="ChEBI" id="CHEBI:13601"/>
        <dbReference type="ChEBI" id="CHEBI:15378"/>
        <dbReference type="ChEBI" id="CHEBI:47909"/>
        <dbReference type="ChEBI" id="CHEBI:57783"/>
        <dbReference type="ChEBI" id="CHEBI:58349"/>
        <dbReference type="EC" id="1.3.1.22"/>
    </reaction>
</comment>
<evidence type="ECO:0000256" key="16">
    <source>
        <dbReference type="ARBA" id="ARBA00049166"/>
    </source>
</evidence>
<dbReference type="GO" id="GO:0030154">
    <property type="term" value="P:cell differentiation"/>
    <property type="evidence" value="ECO:0007669"/>
    <property type="project" value="UniProtKB-KW"/>
</dbReference>
<protein>
    <recommendedName>
        <fullName evidence="18">3-oxo-5alpha-steroid 4-dehydrogenase (NADP(+))</fullName>
        <ecNumber evidence="18">1.3.1.22</ecNumber>
    </recommendedName>
</protein>
<dbReference type="InterPro" id="IPR001104">
    <property type="entry name" value="3-oxo-5_a-steroid_4-DH_C"/>
</dbReference>
<proteinExistence type="inferred from homology"/>
<dbReference type="InterPro" id="IPR039357">
    <property type="entry name" value="SRD5A/TECR"/>
</dbReference>
<evidence type="ECO:0000256" key="9">
    <source>
        <dbReference type="ARBA" id="ARBA00022928"/>
    </source>
</evidence>
<keyword evidence="8" id="KW-0521">NADP</keyword>
<evidence type="ECO:0000256" key="4">
    <source>
        <dbReference type="ARBA" id="ARBA00022692"/>
    </source>
</evidence>
<evidence type="ECO:0000256" key="10">
    <source>
        <dbReference type="ARBA" id="ARBA00022989"/>
    </source>
</evidence>
<keyword evidence="6" id="KW-0256">Endoplasmic reticulum</keyword>
<feature type="transmembrane region" description="Helical" evidence="18">
    <location>
        <begin position="256"/>
        <end position="278"/>
    </location>
</feature>
<dbReference type="STRING" id="34508.A0A4U5LYS0"/>
<evidence type="ECO:0000256" key="17">
    <source>
        <dbReference type="ARBA" id="ARBA00049397"/>
    </source>
</evidence>
<dbReference type="EC" id="1.3.1.22" evidence="18"/>
<comment type="function">
    <text evidence="14">Converts testosterone into 5-alpha-dihydrotestosterone and progesterone or corticosterone into their corresponding 5-alpha-3-oxosteroids. It plays a central role in sexual differentiation and androgen physiology.</text>
</comment>
<feature type="transmembrane region" description="Helical" evidence="18">
    <location>
        <begin position="149"/>
        <end position="169"/>
    </location>
</feature>
<dbReference type="Proteomes" id="UP000298663">
    <property type="component" value="Unassembled WGS sequence"/>
</dbReference>
<dbReference type="Gene3D" id="1.20.120.1630">
    <property type="match status" value="1"/>
</dbReference>
<keyword evidence="7" id="KW-0492">Microsome</keyword>
<evidence type="ECO:0000313" key="20">
    <source>
        <dbReference type="EMBL" id="TKR61402.1"/>
    </source>
</evidence>
<comment type="catalytic activity">
    <reaction evidence="17">
        <text>17beta-hydroxy-5alpha-androstan-3-one + NADP(+) = testosterone + NADPH + H(+)</text>
        <dbReference type="Rhea" id="RHEA:50820"/>
        <dbReference type="ChEBI" id="CHEBI:15378"/>
        <dbReference type="ChEBI" id="CHEBI:16330"/>
        <dbReference type="ChEBI" id="CHEBI:17347"/>
        <dbReference type="ChEBI" id="CHEBI:57783"/>
        <dbReference type="ChEBI" id="CHEBI:58349"/>
        <dbReference type="EC" id="1.3.1.22"/>
    </reaction>
    <physiologicalReaction direction="right-to-left" evidence="17">
        <dbReference type="Rhea" id="RHEA:50822"/>
    </physiologicalReaction>
</comment>
<evidence type="ECO:0000259" key="19">
    <source>
        <dbReference type="Pfam" id="PF02544"/>
    </source>
</evidence>
<dbReference type="FunFam" id="1.20.120.1630:FF:000002">
    <property type="entry name" value="Steroid 5 alpha-reductase 1"/>
    <property type="match status" value="1"/>
</dbReference>
<keyword evidence="11" id="KW-0560">Oxidoreductase</keyword>
<keyword evidence="12" id="KW-0443">Lipid metabolism</keyword>
<feature type="transmembrane region" description="Helical" evidence="18">
    <location>
        <begin position="83"/>
        <end position="99"/>
    </location>
</feature>
<comment type="catalytic activity">
    <reaction evidence="15">
        <text>5alpha-pregnane-3,20-dione + NADP(+) = progesterone + NADPH + H(+)</text>
        <dbReference type="Rhea" id="RHEA:21952"/>
        <dbReference type="ChEBI" id="CHEBI:15378"/>
        <dbReference type="ChEBI" id="CHEBI:17026"/>
        <dbReference type="ChEBI" id="CHEBI:28952"/>
        <dbReference type="ChEBI" id="CHEBI:57783"/>
        <dbReference type="ChEBI" id="CHEBI:58349"/>
        <dbReference type="EC" id="1.3.1.22"/>
    </reaction>
    <physiologicalReaction direction="right-to-left" evidence="15">
        <dbReference type="Rhea" id="RHEA:21954"/>
    </physiologicalReaction>
</comment>
<dbReference type="EMBL" id="AZBU02000011">
    <property type="protein sequence ID" value="TKR61402.1"/>
    <property type="molecule type" value="Genomic_DNA"/>
</dbReference>
<evidence type="ECO:0000256" key="5">
    <source>
        <dbReference type="ARBA" id="ARBA00022782"/>
    </source>
</evidence>
<keyword evidence="10 18" id="KW-1133">Transmembrane helix</keyword>
<evidence type="ECO:0000256" key="6">
    <source>
        <dbReference type="ARBA" id="ARBA00022824"/>
    </source>
</evidence>
<evidence type="ECO:0000256" key="1">
    <source>
        <dbReference type="ARBA" id="ARBA00004154"/>
    </source>
</evidence>
<evidence type="ECO:0000256" key="2">
    <source>
        <dbReference type="ARBA" id="ARBA00004477"/>
    </source>
</evidence>
<dbReference type="AlphaFoldDB" id="A0A4U5LYS0"/>
<dbReference type="GO" id="GO:0047751">
    <property type="term" value="F:3-oxo-5-alpha-steroid 4-dehydrogenase (NADP+) activity"/>
    <property type="evidence" value="ECO:0007669"/>
    <property type="project" value="UniProtKB-EC"/>
</dbReference>
<feature type="domain" description="3-oxo-5-alpha-steroid 4-dehydrogenase C-terminal" evidence="19">
    <location>
        <begin position="114"/>
        <end position="262"/>
    </location>
</feature>
<keyword evidence="9" id="KW-0726">Sexual differentiation</keyword>
<evidence type="ECO:0000256" key="15">
    <source>
        <dbReference type="ARBA" id="ARBA00048292"/>
    </source>
</evidence>
<evidence type="ECO:0000256" key="11">
    <source>
        <dbReference type="ARBA" id="ARBA00023002"/>
    </source>
</evidence>
<comment type="similarity">
    <text evidence="3 18">Belongs to the steroid 5-alpha reductase family.</text>
</comment>
<gene>
    <name evidence="20" type="ORF">L596_028513</name>
</gene>
<evidence type="ECO:0000256" key="8">
    <source>
        <dbReference type="ARBA" id="ARBA00022857"/>
    </source>
</evidence>
<dbReference type="Pfam" id="PF02544">
    <property type="entry name" value="Steroid_dh"/>
    <property type="match status" value="1"/>
</dbReference>
<comment type="subcellular location">
    <subcellularLocation>
        <location evidence="2">Endoplasmic reticulum membrane</location>
        <topology evidence="2">Multi-pass membrane protein</topology>
    </subcellularLocation>
    <subcellularLocation>
        <location evidence="1">Microsome membrane</location>
        <topology evidence="1">Multi-pass membrane protein</topology>
    </subcellularLocation>
</comment>
<dbReference type="GO" id="GO:0007548">
    <property type="term" value="P:sex differentiation"/>
    <property type="evidence" value="ECO:0007669"/>
    <property type="project" value="UniProtKB-KW"/>
</dbReference>
<evidence type="ECO:0000256" key="18">
    <source>
        <dbReference type="PIRNR" id="PIRNR015596"/>
    </source>
</evidence>
<dbReference type="InterPro" id="IPR016636">
    <property type="entry name" value="3-oxo-5-alpha-steroid_4-DH"/>
</dbReference>
<dbReference type="PROSITE" id="PS50244">
    <property type="entry name" value="S5A_REDUCTASE"/>
    <property type="match status" value="1"/>
</dbReference>
<dbReference type="PANTHER" id="PTHR10556">
    <property type="entry name" value="3-OXO-5-ALPHA-STEROID 4-DEHYDROGENASE"/>
    <property type="match status" value="1"/>
</dbReference>
<evidence type="ECO:0000256" key="3">
    <source>
        <dbReference type="ARBA" id="ARBA00007742"/>
    </source>
</evidence>
<accession>A0A4U5LYS0</accession>
<organism evidence="20 21">
    <name type="scientific">Steinernema carpocapsae</name>
    <name type="common">Entomopathogenic nematode</name>
    <dbReference type="NCBI Taxonomy" id="34508"/>
    <lineage>
        <taxon>Eukaryota</taxon>
        <taxon>Metazoa</taxon>
        <taxon>Ecdysozoa</taxon>
        <taxon>Nematoda</taxon>
        <taxon>Chromadorea</taxon>
        <taxon>Rhabditida</taxon>
        <taxon>Tylenchina</taxon>
        <taxon>Panagrolaimomorpha</taxon>
        <taxon>Strongyloidoidea</taxon>
        <taxon>Steinernematidae</taxon>
        <taxon>Steinernema</taxon>
    </lineage>
</organism>
<evidence type="ECO:0000256" key="7">
    <source>
        <dbReference type="ARBA" id="ARBA00022848"/>
    </source>
</evidence>
<evidence type="ECO:0000313" key="21">
    <source>
        <dbReference type="Proteomes" id="UP000298663"/>
    </source>
</evidence>
<evidence type="ECO:0000256" key="12">
    <source>
        <dbReference type="ARBA" id="ARBA00023098"/>
    </source>
</evidence>
<reference evidence="20 21" key="2">
    <citation type="journal article" date="2019" name="G3 (Bethesda)">
        <title>Hybrid Assembly of the Genome of the Entomopathogenic Nematode Steinernema carpocapsae Identifies the X-Chromosome.</title>
        <authorList>
            <person name="Serra L."/>
            <person name="Macchietto M."/>
            <person name="Macias-Munoz A."/>
            <person name="McGill C.J."/>
            <person name="Rodriguez I.M."/>
            <person name="Rodriguez B."/>
            <person name="Murad R."/>
            <person name="Mortazavi A."/>
        </authorList>
    </citation>
    <scope>NUCLEOTIDE SEQUENCE [LARGE SCALE GENOMIC DNA]</scope>
    <source>
        <strain evidence="20 21">ALL</strain>
    </source>
</reference>
<evidence type="ECO:0000256" key="14">
    <source>
        <dbReference type="ARBA" id="ARBA00037789"/>
    </source>
</evidence>
<keyword evidence="13 18" id="KW-0472">Membrane</keyword>
<comment type="caution">
    <text evidence="20">The sequence shown here is derived from an EMBL/GenBank/DDBJ whole genome shotgun (WGS) entry which is preliminary data.</text>
</comment>
<keyword evidence="4 18" id="KW-0812">Transmembrane</keyword>
<keyword evidence="21" id="KW-1185">Reference proteome</keyword>
<reference evidence="20 21" key="1">
    <citation type="journal article" date="2015" name="Genome Biol.">
        <title>Comparative genomics of Steinernema reveals deeply conserved gene regulatory networks.</title>
        <authorList>
            <person name="Dillman A.R."/>
            <person name="Macchietto M."/>
            <person name="Porter C.F."/>
            <person name="Rogers A."/>
            <person name="Williams B."/>
            <person name="Antoshechkin I."/>
            <person name="Lee M.M."/>
            <person name="Goodwin Z."/>
            <person name="Lu X."/>
            <person name="Lewis E.E."/>
            <person name="Goodrich-Blair H."/>
            <person name="Stock S.P."/>
            <person name="Adams B.J."/>
            <person name="Sternberg P.W."/>
            <person name="Mortazavi A."/>
        </authorList>
    </citation>
    <scope>NUCLEOTIDE SEQUENCE [LARGE SCALE GENOMIC DNA]</scope>
    <source>
        <strain evidence="20 21">ALL</strain>
    </source>
</reference>
<keyword evidence="5" id="KW-0221">Differentiation</keyword>
<feature type="transmembrane region" description="Helical" evidence="18">
    <location>
        <begin position="14"/>
        <end position="37"/>
    </location>
</feature>
<dbReference type="PIRSF" id="PIRSF015596">
    <property type="entry name" value="5_alpha-SR2"/>
    <property type="match status" value="1"/>
</dbReference>
<feature type="transmembrane region" description="Helical" evidence="18">
    <location>
        <begin position="119"/>
        <end position="137"/>
    </location>
</feature>
<dbReference type="GO" id="GO:0006702">
    <property type="term" value="P:androgen biosynthetic process"/>
    <property type="evidence" value="ECO:0007669"/>
    <property type="project" value="UniProtKB-ARBA"/>
</dbReference>
<comment type="catalytic activity">
    <reaction evidence="16">
        <text>androst-4-ene-3,17-dione + NADPH + H(+) = 5alpha-androstan-3,17-dione + NADP(+)</text>
        <dbReference type="Rhea" id="RHEA:50816"/>
        <dbReference type="ChEBI" id="CHEBI:15378"/>
        <dbReference type="ChEBI" id="CHEBI:15994"/>
        <dbReference type="ChEBI" id="CHEBI:16422"/>
        <dbReference type="ChEBI" id="CHEBI:57783"/>
        <dbReference type="ChEBI" id="CHEBI:58349"/>
    </reaction>
    <physiologicalReaction direction="left-to-right" evidence="16">
        <dbReference type="Rhea" id="RHEA:50817"/>
    </physiologicalReaction>
</comment>
<name>A0A4U5LYS0_STECR</name>
<dbReference type="OrthoDB" id="5788137at2759"/>
<dbReference type="GO" id="GO:0005789">
    <property type="term" value="C:endoplasmic reticulum membrane"/>
    <property type="evidence" value="ECO:0007669"/>
    <property type="project" value="UniProtKB-SubCell"/>
</dbReference>
<dbReference type="PANTHER" id="PTHR10556:SF57">
    <property type="entry name" value="3-OXO-5-ALPHA-STEROID 4-DEHYDROGENASE 1"/>
    <property type="match status" value="1"/>
</dbReference>
<evidence type="ECO:0000256" key="13">
    <source>
        <dbReference type="ARBA" id="ARBA00023136"/>
    </source>
</evidence>